<feature type="domain" description="DUF2059" evidence="2">
    <location>
        <begin position="85"/>
        <end position="141"/>
    </location>
</feature>
<dbReference type="Proteomes" id="UP001290861">
    <property type="component" value="Unassembled WGS sequence"/>
</dbReference>
<evidence type="ECO:0000313" key="3">
    <source>
        <dbReference type="EMBL" id="MDZ8118616.1"/>
    </source>
</evidence>
<dbReference type="EMBL" id="JARVCO010000010">
    <property type="protein sequence ID" value="MDZ8118616.1"/>
    <property type="molecule type" value="Genomic_DNA"/>
</dbReference>
<dbReference type="RefSeq" id="WP_322608414.1">
    <property type="nucleotide sequence ID" value="NZ_JARVCO010000010.1"/>
</dbReference>
<proteinExistence type="predicted"/>
<accession>A0ABU5MXC5</accession>
<evidence type="ECO:0000313" key="4">
    <source>
        <dbReference type="Proteomes" id="UP001290861"/>
    </source>
</evidence>
<organism evidence="3 4">
    <name type="scientific">Pontiella agarivorans</name>
    <dbReference type="NCBI Taxonomy" id="3038953"/>
    <lineage>
        <taxon>Bacteria</taxon>
        <taxon>Pseudomonadati</taxon>
        <taxon>Kiritimatiellota</taxon>
        <taxon>Kiritimatiellia</taxon>
        <taxon>Kiritimatiellales</taxon>
        <taxon>Pontiellaceae</taxon>
        <taxon>Pontiella</taxon>
    </lineage>
</organism>
<reference evidence="3 4" key="1">
    <citation type="journal article" date="2024" name="Appl. Environ. Microbiol.">
        <title>Pontiella agarivorans sp. nov., a novel marine anaerobic bacterium capable of degrading macroalgal polysaccharides and fixing nitrogen.</title>
        <authorList>
            <person name="Liu N."/>
            <person name="Kivenson V."/>
            <person name="Peng X."/>
            <person name="Cui Z."/>
            <person name="Lankiewicz T.S."/>
            <person name="Gosselin K.M."/>
            <person name="English C.J."/>
            <person name="Blair E.M."/>
            <person name="O'Malley M.A."/>
            <person name="Valentine D.L."/>
        </authorList>
    </citation>
    <scope>NUCLEOTIDE SEQUENCE [LARGE SCALE GENOMIC DNA]</scope>
    <source>
        <strain evidence="3 4">NLcol2</strain>
    </source>
</reference>
<name>A0ABU5MXC5_9BACT</name>
<comment type="caution">
    <text evidence="3">The sequence shown here is derived from an EMBL/GenBank/DDBJ whole genome shotgun (WGS) entry which is preliminary data.</text>
</comment>
<evidence type="ECO:0000256" key="1">
    <source>
        <dbReference type="SAM" id="SignalP"/>
    </source>
</evidence>
<protein>
    <submittedName>
        <fullName evidence="3">DUF2059 domain-containing protein</fullName>
    </submittedName>
</protein>
<keyword evidence="4" id="KW-1185">Reference proteome</keyword>
<evidence type="ECO:0000259" key="2">
    <source>
        <dbReference type="Pfam" id="PF09832"/>
    </source>
</evidence>
<feature type="chain" id="PRO_5047337775" evidence="1">
    <location>
        <begin position="20"/>
        <end position="159"/>
    </location>
</feature>
<feature type="signal peptide" evidence="1">
    <location>
        <begin position="1"/>
        <end position="19"/>
    </location>
</feature>
<dbReference type="InterPro" id="IPR018637">
    <property type="entry name" value="DUF2059"/>
</dbReference>
<dbReference type="Pfam" id="PF09832">
    <property type="entry name" value="DUF2059"/>
    <property type="match status" value="1"/>
</dbReference>
<keyword evidence="1" id="KW-0732">Signal</keyword>
<gene>
    <name evidence="3" type="ORF">P9H32_08240</name>
</gene>
<sequence>MKKLLVLLALTTCITTGFADAESHKAAAEELISMVAPKEMFMESFNSVFATQVDQFRQMGIGQEQIDQIIAASKEFGSAVANDPELTARMITIYQGAFSETELKELIAFYKTPIGKKTLEELPRLMQEGAMVGQQVAMKHQAAFQAKIQAIMTEGMTTP</sequence>